<dbReference type="AlphaFoldDB" id="A0A6J4T4J5"/>
<dbReference type="EMBL" id="CADCVW010000089">
    <property type="protein sequence ID" value="CAA9513059.1"/>
    <property type="molecule type" value="Genomic_DNA"/>
</dbReference>
<feature type="region of interest" description="Disordered" evidence="1">
    <location>
        <begin position="1"/>
        <end position="26"/>
    </location>
</feature>
<gene>
    <name evidence="2" type="ORF">AVDCRST_MAG39-2145</name>
</gene>
<protein>
    <recommendedName>
        <fullName evidence="3">Aminoglycoside phosphotransferase domain-containing protein</fullName>
    </recommendedName>
</protein>
<evidence type="ECO:0000313" key="2">
    <source>
        <dbReference type="EMBL" id="CAA9513059.1"/>
    </source>
</evidence>
<dbReference type="InterPro" id="IPR011009">
    <property type="entry name" value="Kinase-like_dom_sf"/>
</dbReference>
<name>A0A6J4T4J5_9SPHN</name>
<evidence type="ECO:0008006" key="3">
    <source>
        <dbReference type="Google" id="ProtNLM"/>
    </source>
</evidence>
<evidence type="ECO:0000256" key="1">
    <source>
        <dbReference type="SAM" id="MobiDB-lite"/>
    </source>
</evidence>
<organism evidence="2">
    <name type="scientific">uncultured Sphingomonadaceae bacterium</name>
    <dbReference type="NCBI Taxonomy" id="169976"/>
    <lineage>
        <taxon>Bacteria</taxon>
        <taxon>Pseudomonadati</taxon>
        <taxon>Pseudomonadota</taxon>
        <taxon>Alphaproteobacteria</taxon>
        <taxon>Sphingomonadales</taxon>
        <taxon>Sphingomonadaceae</taxon>
        <taxon>environmental samples</taxon>
    </lineage>
</organism>
<sequence>MRALRSCDAASGPVSGSYNGGRGLPLTSRDAPVRAAIEALADEIDPGATCAAWNEALAAPCYAGPPSWLHGDLYGGNFLRDARRASGVMIGG</sequence>
<accession>A0A6J4T4J5</accession>
<reference evidence="2" key="1">
    <citation type="submission" date="2020-02" db="EMBL/GenBank/DDBJ databases">
        <authorList>
            <person name="Meier V. D."/>
        </authorList>
    </citation>
    <scope>NUCLEOTIDE SEQUENCE</scope>
    <source>
        <strain evidence="2">AVDCRST_MAG39</strain>
    </source>
</reference>
<dbReference type="SUPFAM" id="SSF56112">
    <property type="entry name" value="Protein kinase-like (PK-like)"/>
    <property type="match status" value="1"/>
</dbReference>
<proteinExistence type="predicted"/>